<gene>
    <name evidence="2" type="ORF">UFOPK1722_00256</name>
</gene>
<evidence type="ECO:0000256" key="1">
    <source>
        <dbReference type="SAM" id="Phobius"/>
    </source>
</evidence>
<keyword evidence="1" id="KW-0472">Membrane</keyword>
<dbReference type="EMBL" id="CAEZTS010000013">
    <property type="protein sequence ID" value="CAB4569124.1"/>
    <property type="molecule type" value="Genomic_DNA"/>
</dbReference>
<reference evidence="2" key="1">
    <citation type="submission" date="2020-05" db="EMBL/GenBank/DDBJ databases">
        <authorList>
            <person name="Chiriac C."/>
            <person name="Salcher M."/>
            <person name="Ghai R."/>
            <person name="Kavagutti S V."/>
        </authorList>
    </citation>
    <scope>NUCLEOTIDE SEQUENCE</scope>
</reference>
<proteinExistence type="predicted"/>
<accession>A0A6J6E176</accession>
<feature type="transmembrane region" description="Helical" evidence="1">
    <location>
        <begin position="616"/>
        <end position="635"/>
    </location>
</feature>
<name>A0A6J6E176_9ZZZZ</name>
<protein>
    <submittedName>
        <fullName evidence="2">Unannotated protein</fullName>
    </submittedName>
</protein>
<keyword evidence="1" id="KW-1133">Transmembrane helix</keyword>
<sequence length="640" mass="65150">MKSHLTKSLTTIVLTLIGASFLAPSSSSATAEPVWGDGTIVTHNDGAHSENGGGEVKSIVCSSAGNCTAVGEFTNPSTYQQAFTMSSVNGVWSRARPTTFVDGIRNPSGESELLSVSCASAGNCAAVGRFADADYRNQPFITQSSNGTWTHATLVAFPAGAQNTYRDAKLLSVSCPSVGSCTAVGHYASSDASTKPLVVTSTAGSWGAPIAVDFPNGTVPAQHYAVLKKVSCSSPGNCTAVGFYYEGDGDYQGFTVSSVDGTWSTARTVVFPPNTLNTRAEAEAQDVSCPSNDNCTVVGYFADTTGAYRGYAVSSDGGVWSTAHTLEAGSGLDSLSCTSAGNCTAVGNRYSGGRTYAIRITSVDGVWEQTQQVSFPADAQNSTTTTLSMVSCGSAGSCTATGYFRNTDGANEAFTTTSVGGVWGTARPVVYATGSGASRRPGYIKAVSCTSGGLCTVGGRFTLSSGNDEIFVMSSNEAPPATTTLPATTLPTSSTVAPSTTLPPPALDTVRALPPAPTPIVADNSIDTGEAITVSFGGFTPFEYVQLVVASTPQVIGSGYANAQGVVTLTGNLPTNLTSGTHTLAVYAPGSGIGFTQSITVTALTLPATGSSRGDGGAQVALWVLLVGIGAIVVARRRNA</sequence>
<dbReference type="AlphaFoldDB" id="A0A6J6E176"/>
<organism evidence="2">
    <name type="scientific">freshwater metagenome</name>
    <dbReference type="NCBI Taxonomy" id="449393"/>
    <lineage>
        <taxon>unclassified sequences</taxon>
        <taxon>metagenomes</taxon>
        <taxon>ecological metagenomes</taxon>
    </lineage>
</organism>
<keyword evidence="1" id="KW-0812">Transmembrane</keyword>
<evidence type="ECO:0000313" key="2">
    <source>
        <dbReference type="EMBL" id="CAB4569124.1"/>
    </source>
</evidence>